<evidence type="ECO:0000313" key="3">
    <source>
        <dbReference type="Proteomes" id="UP000784435"/>
    </source>
</evidence>
<feature type="compositionally biased region" description="Basic and acidic residues" evidence="1">
    <location>
        <begin position="175"/>
        <end position="191"/>
    </location>
</feature>
<accession>A0A921SNZ9</accession>
<organism evidence="2 3">
    <name type="scientific">Brevibacterium senegalense</name>
    <dbReference type="NCBI Taxonomy" id="1033736"/>
    <lineage>
        <taxon>Bacteria</taxon>
        <taxon>Bacillati</taxon>
        <taxon>Actinomycetota</taxon>
        <taxon>Actinomycetes</taxon>
        <taxon>Micrococcales</taxon>
        <taxon>Brevibacteriaceae</taxon>
        <taxon>Brevibacterium</taxon>
    </lineage>
</organism>
<reference evidence="2" key="2">
    <citation type="submission" date="2021-09" db="EMBL/GenBank/DDBJ databases">
        <authorList>
            <person name="Gilroy R."/>
        </authorList>
    </citation>
    <scope>NUCLEOTIDE SEQUENCE</scope>
    <source>
        <strain evidence="2">ChiGjej5B5-7349</strain>
    </source>
</reference>
<comment type="caution">
    <text evidence="2">The sequence shown here is derived from an EMBL/GenBank/DDBJ whole genome shotgun (WGS) entry which is preliminary data.</text>
</comment>
<protein>
    <submittedName>
        <fullName evidence="2">Uncharacterized protein</fullName>
    </submittedName>
</protein>
<evidence type="ECO:0000256" key="1">
    <source>
        <dbReference type="SAM" id="MobiDB-lite"/>
    </source>
</evidence>
<reference evidence="2" key="1">
    <citation type="journal article" date="2021" name="PeerJ">
        <title>Extensive microbial diversity within the chicken gut microbiome revealed by metagenomics and culture.</title>
        <authorList>
            <person name="Gilroy R."/>
            <person name="Ravi A."/>
            <person name="Getino M."/>
            <person name="Pursley I."/>
            <person name="Horton D.L."/>
            <person name="Alikhan N.F."/>
            <person name="Baker D."/>
            <person name="Gharbi K."/>
            <person name="Hall N."/>
            <person name="Watson M."/>
            <person name="Adriaenssens E.M."/>
            <person name="Foster-Nyarko E."/>
            <person name="Jarju S."/>
            <person name="Secka A."/>
            <person name="Antonio M."/>
            <person name="Oren A."/>
            <person name="Chaudhuri R.R."/>
            <person name="La Ragione R."/>
            <person name="Hildebrand F."/>
            <person name="Pallen M.J."/>
        </authorList>
    </citation>
    <scope>NUCLEOTIDE SEQUENCE</scope>
    <source>
        <strain evidence="2">ChiGjej5B5-7349</strain>
    </source>
</reference>
<proteinExistence type="predicted"/>
<dbReference type="EMBL" id="DYUK01000245">
    <property type="protein sequence ID" value="HJG80980.1"/>
    <property type="molecule type" value="Genomic_DNA"/>
</dbReference>
<gene>
    <name evidence="2" type="ORF">K8V08_11270</name>
</gene>
<name>A0A921SNZ9_9MICO</name>
<evidence type="ECO:0000313" key="2">
    <source>
        <dbReference type="EMBL" id="HJG80980.1"/>
    </source>
</evidence>
<sequence length="191" mass="21743">MSKIPTVLPVKYKCGHTEKRDLSGISPSKRRTAANSDFWSARAGREGTGLVCRKCFEAARSVDKEQRMRQWMLDIEQFETDYQLPDLTGTEKQHSTGLVESARRDRHTVLTAVLDDATTEFPDKRDDVLEAAKALTRAGWWTNNLGFKIRTDAEYGQDEYVELILDGAQEIDENPTEHIETENPHDWADGQ</sequence>
<dbReference type="AlphaFoldDB" id="A0A921SNZ9"/>
<dbReference type="Proteomes" id="UP000784435">
    <property type="component" value="Unassembled WGS sequence"/>
</dbReference>
<feature type="region of interest" description="Disordered" evidence="1">
    <location>
        <begin position="172"/>
        <end position="191"/>
    </location>
</feature>